<protein>
    <recommendedName>
        <fullName evidence="1">ORC1/DEAH AAA+ ATPase domain-containing protein</fullName>
    </recommendedName>
</protein>
<dbReference type="RefSeq" id="WP_103918681.1">
    <property type="nucleotide sequence ID" value="NZ_FMSV02000072.1"/>
</dbReference>
<name>A0A1H6F3E3_9GAMM</name>
<gene>
    <name evidence="2" type="ORF">MBHS_00489</name>
</gene>
<dbReference type="EMBL" id="FMSV02000072">
    <property type="protein sequence ID" value="SEH04640.1"/>
    <property type="molecule type" value="Genomic_DNA"/>
</dbReference>
<reference evidence="2 3" key="1">
    <citation type="submission" date="2016-10" db="EMBL/GenBank/DDBJ databases">
        <authorList>
            <person name="de Groot N.N."/>
        </authorList>
    </citation>
    <scope>NUCLEOTIDE SEQUENCE [LARGE SCALE GENOMIC DNA]</scope>
    <source>
        <strain evidence="2">MBHS1</strain>
    </source>
</reference>
<dbReference type="Proteomes" id="UP000236724">
    <property type="component" value="Unassembled WGS sequence"/>
</dbReference>
<feature type="domain" description="ORC1/DEAH AAA+ ATPase" evidence="1">
    <location>
        <begin position="34"/>
        <end position="181"/>
    </location>
</feature>
<keyword evidence="3" id="KW-1185">Reference proteome</keyword>
<dbReference type="OrthoDB" id="6188550at2"/>
<dbReference type="InterPro" id="IPR027417">
    <property type="entry name" value="P-loop_NTPase"/>
</dbReference>
<accession>A0A1H6F3E3</accession>
<dbReference type="Pfam" id="PF13401">
    <property type="entry name" value="AAA_22"/>
    <property type="match status" value="1"/>
</dbReference>
<organism evidence="2 3">
    <name type="scientific">Candidatus Venteria ishoeyi</name>
    <dbReference type="NCBI Taxonomy" id="1899563"/>
    <lineage>
        <taxon>Bacteria</taxon>
        <taxon>Pseudomonadati</taxon>
        <taxon>Pseudomonadota</taxon>
        <taxon>Gammaproteobacteria</taxon>
        <taxon>Thiotrichales</taxon>
        <taxon>Thiotrichaceae</taxon>
        <taxon>Venteria</taxon>
    </lineage>
</organism>
<sequence length="521" mass="60528">MRKRFNTAGPCRDDIHYLINPLSRLPETQSLIDSQQYFAIYGPRQSGKTTCLYALMGMLNREATYTALTIDVQVAADCPDEAAAMHRIANAIYHQAKLYLHRPEHPPEPDDPAHSFTTLQDYLSRWAKTNRKPLVLFFDEIDSLGTHLLLPFLRQLRTGFEARPKKFPHSIVLVGLRDIQEYQFTEAHISPSEQEEMLPGVETPFNICSKSLRIKWFNLNQVGLLLEQHSEETGQVFNEDIQYHLYQLTNGQPWLINALANILVELSRVNSADPPLYHEIDLNMVKQAKIELLQHNAIHLENLFKKLKEPKFKLIIEAILTGGIPDFNHFRDALNYAYSFGIVTRHTPITFSTPIYQYAFIISMSEPFQWVLPPALTESMQFVRDGNLDPDQLLTAFQQFYYRHGTQWLSQCPFQQAGCYLLLFAFLLRTLGEQAEFNWHTAMGVGYCSMHVEFVGQTHLFCMKLSRDQYAREEGLIQLREQLKQHQLNRAYLLLFDVSHQNRVYREEIIEDNKHMILFGM</sequence>
<evidence type="ECO:0000313" key="3">
    <source>
        <dbReference type="Proteomes" id="UP000236724"/>
    </source>
</evidence>
<proteinExistence type="predicted"/>
<dbReference type="InterPro" id="IPR049945">
    <property type="entry name" value="AAA_22"/>
</dbReference>
<dbReference type="AlphaFoldDB" id="A0A1H6F3E3"/>
<dbReference type="GO" id="GO:0016887">
    <property type="term" value="F:ATP hydrolysis activity"/>
    <property type="evidence" value="ECO:0007669"/>
    <property type="project" value="InterPro"/>
</dbReference>
<evidence type="ECO:0000313" key="2">
    <source>
        <dbReference type="EMBL" id="SEH04640.1"/>
    </source>
</evidence>
<evidence type="ECO:0000259" key="1">
    <source>
        <dbReference type="Pfam" id="PF13401"/>
    </source>
</evidence>
<dbReference type="Gene3D" id="3.40.50.300">
    <property type="entry name" value="P-loop containing nucleotide triphosphate hydrolases"/>
    <property type="match status" value="1"/>
</dbReference>
<dbReference type="SUPFAM" id="SSF52540">
    <property type="entry name" value="P-loop containing nucleoside triphosphate hydrolases"/>
    <property type="match status" value="1"/>
</dbReference>